<protein>
    <recommendedName>
        <fullName evidence="6 7">30S ribosomal protein S3</fullName>
    </recommendedName>
</protein>
<evidence type="ECO:0000256" key="6">
    <source>
        <dbReference type="ARBA" id="ARBA00035521"/>
    </source>
</evidence>
<name>A0A520KYM7_9EURY</name>
<reference evidence="10 11" key="1">
    <citation type="journal article" date="2019" name="Nat. Microbiol.">
        <title>Wide diversity of methane and short-chain alkane metabolisms in uncultured archaea.</title>
        <authorList>
            <person name="Borrel G."/>
            <person name="Adam P.S."/>
            <person name="McKay L.J."/>
            <person name="Chen L.X."/>
            <person name="Sierra-Garcia I.N."/>
            <person name="Sieber C.M."/>
            <person name="Letourneur Q."/>
            <person name="Ghozlane A."/>
            <person name="Andersen G.L."/>
            <person name="Li W.J."/>
            <person name="Hallam S.J."/>
            <person name="Muyzer G."/>
            <person name="de Oliveira V.M."/>
            <person name="Inskeep W.P."/>
            <person name="Banfield J.F."/>
            <person name="Gribaldo S."/>
        </authorList>
    </citation>
    <scope>NUCLEOTIDE SEQUENCE [LARGE SCALE GENOMIC DNA]</scope>
    <source>
        <strain evidence="10">NM1b</strain>
    </source>
</reference>
<dbReference type="Pfam" id="PF07650">
    <property type="entry name" value="KH_2"/>
    <property type="match status" value="1"/>
</dbReference>
<evidence type="ECO:0000313" key="10">
    <source>
        <dbReference type="EMBL" id="RZN72595.1"/>
    </source>
</evidence>
<dbReference type="InterPro" id="IPR015946">
    <property type="entry name" value="KH_dom-like_a/b"/>
</dbReference>
<dbReference type="InterPro" id="IPR004044">
    <property type="entry name" value="KH_dom_type_2"/>
</dbReference>
<dbReference type="SUPFAM" id="SSF54814">
    <property type="entry name" value="Prokaryotic type KH domain (KH-domain type II)"/>
    <property type="match status" value="1"/>
</dbReference>
<keyword evidence="5" id="KW-0687">Ribonucleoprotein</keyword>
<organism evidence="10 11">
    <name type="scientific">Candidatus Methanolliviera hydrocarbonicum</name>
    <dbReference type="NCBI Taxonomy" id="2491085"/>
    <lineage>
        <taxon>Archaea</taxon>
        <taxon>Methanobacteriati</taxon>
        <taxon>Methanobacteriota</taxon>
        <taxon>Candidatus Methanoliparia</taxon>
        <taxon>Candidatus Methanoliparales</taxon>
        <taxon>Candidatus Methanollivieraceae</taxon>
        <taxon>Candidatus Methanolliviera</taxon>
    </lineage>
</organism>
<feature type="non-terminal residue" evidence="10">
    <location>
        <position position="226"/>
    </location>
</feature>
<evidence type="ECO:0000256" key="7">
    <source>
        <dbReference type="NCBIfam" id="TIGR01008"/>
    </source>
</evidence>
<accession>A0A520KYM7</accession>
<dbReference type="AlphaFoldDB" id="A0A520KYM7"/>
<feature type="domain" description="KH type-2" evidence="9">
    <location>
        <begin position="17"/>
        <end position="86"/>
    </location>
</feature>
<proteinExistence type="inferred from homology"/>
<dbReference type="InterPro" id="IPR009019">
    <property type="entry name" value="KH_sf_prok-type"/>
</dbReference>
<dbReference type="Pfam" id="PF00189">
    <property type="entry name" value="Ribosomal_S3_C"/>
    <property type="match status" value="1"/>
</dbReference>
<keyword evidence="2" id="KW-0699">rRNA-binding</keyword>
<evidence type="ECO:0000256" key="5">
    <source>
        <dbReference type="ARBA" id="ARBA00023274"/>
    </source>
</evidence>
<comment type="similarity">
    <text evidence="1">Belongs to the universal ribosomal protein uS3 family.</text>
</comment>
<evidence type="ECO:0000259" key="9">
    <source>
        <dbReference type="PROSITE" id="PS50823"/>
    </source>
</evidence>
<dbReference type="Proteomes" id="UP000320766">
    <property type="component" value="Unassembled WGS sequence"/>
</dbReference>
<keyword evidence="3 8" id="KW-0694">RNA-binding</keyword>
<dbReference type="EMBL" id="RXIL01000028">
    <property type="protein sequence ID" value="RZN72595.1"/>
    <property type="molecule type" value="Genomic_DNA"/>
</dbReference>
<comment type="caution">
    <text evidence="10">The sequence shown here is derived from an EMBL/GenBank/DDBJ whole genome shotgun (WGS) entry which is preliminary data.</text>
</comment>
<dbReference type="Gene3D" id="3.30.1140.32">
    <property type="entry name" value="Ribosomal protein S3, C-terminal domain"/>
    <property type="match status" value="1"/>
</dbReference>
<dbReference type="GO" id="GO:0006412">
    <property type="term" value="P:translation"/>
    <property type="evidence" value="ECO:0007669"/>
    <property type="project" value="UniProtKB-UniRule"/>
</dbReference>
<dbReference type="GO" id="GO:0019843">
    <property type="term" value="F:rRNA binding"/>
    <property type="evidence" value="ECO:0007669"/>
    <property type="project" value="UniProtKB-KW"/>
</dbReference>
<dbReference type="CDD" id="cd02411">
    <property type="entry name" value="KH-II_30S_S3_arch"/>
    <property type="match status" value="1"/>
</dbReference>
<dbReference type="NCBIfam" id="TIGR01008">
    <property type="entry name" value="uS3_euk_arch"/>
    <property type="match status" value="1"/>
</dbReference>
<dbReference type="GO" id="GO:0022627">
    <property type="term" value="C:cytosolic small ribosomal subunit"/>
    <property type="evidence" value="ECO:0007669"/>
    <property type="project" value="UniProtKB-UniRule"/>
</dbReference>
<dbReference type="InterPro" id="IPR001351">
    <property type="entry name" value="Ribosomal_uS3_C"/>
</dbReference>
<keyword evidence="4 10" id="KW-0689">Ribosomal protein</keyword>
<dbReference type="InterPro" id="IPR036419">
    <property type="entry name" value="Ribosomal_S3_C_sf"/>
</dbReference>
<dbReference type="Gene3D" id="3.30.300.20">
    <property type="match status" value="1"/>
</dbReference>
<dbReference type="PROSITE" id="PS50823">
    <property type="entry name" value="KH_TYPE_2"/>
    <property type="match status" value="1"/>
</dbReference>
<evidence type="ECO:0000256" key="1">
    <source>
        <dbReference type="ARBA" id="ARBA00010761"/>
    </source>
</evidence>
<dbReference type="NCBIfam" id="NF003219">
    <property type="entry name" value="PRK04191.1"/>
    <property type="match status" value="1"/>
</dbReference>
<evidence type="ECO:0000256" key="3">
    <source>
        <dbReference type="ARBA" id="ARBA00022884"/>
    </source>
</evidence>
<dbReference type="SMART" id="SM00322">
    <property type="entry name" value="KH"/>
    <property type="match status" value="1"/>
</dbReference>
<dbReference type="PANTHER" id="PTHR11760:SF32">
    <property type="entry name" value="SMALL RIBOSOMAL SUBUNIT PROTEIN US3"/>
    <property type="match status" value="1"/>
</dbReference>
<dbReference type="InterPro" id="IPR027488">
    <property type="entry name" value="Ribosomal_uS3_arc"/>
</dbReference>
<sequence>MPVEKKFIMEGLEKYRLDEFLAKALMMAGYGGAELNRTPLGMQIIVYVEKPGLVIGRGGEKIRKTTEEIRKRFNLDNPQIEVVESKNARLNPLIMANRLANLLERGWYFRRAGHNILREIMAAGALGCEIVLAGKLTGPRARTEKFVKGYMIHAGEPVNDIVKRGYAIAKKKLGVIGVNVRIILPSTRLPDKFEVKEKEEATVAVKEKEEATVAVKEKEEATVAVK</sequence>
<dbReference type="PANTHER" id="PTHR11760">
    <property type="entry name" value="30S/40S RIBOSOMAL PROTEIN S3"/>
    <property type="match status" value="1"/>
</dbReference>
<dbReference type="FunFam" id="3.30.300.20:FF:000001">
    <property type="entry name" value="30S ribosomal protein S3"/>
    <property type="match status" value="1"/>
</dbReference>
<dbReference type="SUPFAM" id="SSF54821">
    <property type="entry name" value="Ribosomal protein S3 C-terminal domain"/>
    <property type="match status" value="1"/>
</dbReference>
<dbReference type="InterPro" id="IPR005703">
    <property type="entry name" value="Ribosomal_uS3_euk/arc"/>
</dbReference>
<evidence type="ECO:0000313" key="11">
    <source>
        <dbReference type="Proteomes" id="UP000320766"/>
    </source>
</evidence>
<dbReference type="InterPro" id="IPR057258">
    <property type="entry name" value="Ribosomal_uS3"/>
</dbReference>
<evidence type="ECO:0000256" key="8">
    <source>
        <dbReference type="PROSITE-ProRule" id="PRU00118"/>
    </source>
</evidence>
<dbReference type="InterPro" id="IPR004087">
    <property type="entry name" value="KH_dom"/>
</dbReference>
<dbReference type="HAMAP" id="MF_01309_A">
    <property type="entry name" value="Ribosomal_uS3_A"/>
    <property type="match status" value="1"/>
</dbReference>
<evidence type="ECO:0000256" key="4">
    <source>
        <dbReference type="ARBA" id="ARBA00022980"/>
    </source>
</evidence>
<evidence type="ECO:0000256" key="2">
    <source>
        <dbReference type="ARBA" id="ARBA00022730"/>
    </source>
</evidence>
<gene>
    <name evidence="10" type="ORF">EF807_01510</name>
</gene>
<dbReference type="GO" id="GO:0003735">
    <property type="term" value="F:structural constituent of ribosome"/>
    <property type="evidence" value="ECO:0007669"/>
    <property type="project" value="UniProtKB-UniRule"/>
</dbReference>